<dbReference type="EMBL" id="JACLAN010000017">
    <property type="protein sequence ID" value="MBC8674422.1"/>
    <property type="molecule type" value="Genomic_DNA"/>
</dbReference>
<reference evidence="1" key="1">
    <citation type="submission" date="2020-07" db="EMBL/GenBank/DDBJ databases">
        <title>Carbapenem Resistant Aeromonas hydrophila Carrying blacphA7 Isolated from Two Solid Organ Transplant Patients.</title>
        <authorList>
            <person name="Hilt E."/>
            <person name="Fitzwater S.P."/>
            <person name="Ward K."/>
            <person name="De St Maurice A."/>
            <person name="Chandrasekaran S."/>
            <person name="Garner O.B."/>
            <person name="Yang S."/>
        </authorList>
    </citation>
    <scope>NUCLEOTIDE SEQUENCE</scope>
    <source>
        <strain evidence="1">B-1</strain>
    </source>
</reference>
<dbReference type="SUPFAM" id="SSF53383">
    <property type="entry name" value="PLP-dependent transferases"/>
    <property type="match status" value="1"/>
</dbReference>
<dbReference type="AlphaFoldDB" id="A0A926IYI1"/>
<protein>
    <submittedName>
        <fullName evidence="1">Uncharacterized protein</fullName>
    </submittedName>
</protein>
<dbReference type="InterPro" id="IPR015422">
    <property type="entry name" value="PyrdxlP-dep_Trfase_small"/>
</dbReference>
<accession>A0A926IYI1</accession>
<gene>
    <name evidence="1" type="ORF">H2136_22190</name>
</gene>
<comment type="caution">
    <text evidence="1">The sequence shown here is derived from an EMBL/GenBank/DDBJ whole genome shotgun (WGS) entry which is preliminary data.</text>
</comment>
<sequence>MDEEYLTYRISQVAYLGERLAEAGIPIQTPPAAMRSLSMPRSCYPIFRPSSSRPMRSPASSIWKGACAGGDRLPAAGARSCYRQAGGGGLRAVASDHSAEGLHRDHMDYVADCLIAVKARASDSRAHLRLRAAAAASLHRAAQAGLIASTLAS</sequence>
<name>A0A926IYI1_AERHY</name>
<evidence type="ECO:0000313" key="1">
    <source>
        <dbReference type="EMBL" id="MBC8674422.1"/>
    </source>
</evidence>
<organism evidence="1">
    <name type="scientific">Aeromonas hydrophila</name>
    <dbReference type="NCBI Taxonomy" id="644"/>
    <lineage>
        <taxon>Bacteria</taxon>
        <taxon>Pseudomonadati</taxon>
        <taxon>Pseudomonadota</taxon>
        <taxon>Gammaproteobacteria</taxon>
        <taxon>Aeromonadales</taxon>
        <taxon>Aeromonadaceae</taxon>
        <taxon>Aeromonas</taxon>
    </lineage>
</organism>
<proteinExistence type="predicted"/>
<dbReference type="InterPro" id="IPR015424">
    <property type="entry name" value="PyrdxlP-dep_Trfase"/>
</dbReference>
<dbReference type="Gene3D" id="3.90.1150.10">
    <property type="entry name" value="Aspartate Aminotransferase, domain 1"/>
    <property type="match status" value="1"/>
</dbReference>